<dbReference type="GO" id="GO:0016491">
    <property type="term" value="F:oxidoreductase activity"/>
    <property type="evidence" value="ECO:0007669"/>
    <property type="project" value="UniProtKB-KW"/>
</dbReference>
<keyword evidence="5 6" id="KW-0560">Oxidoreductase</keyword>
<evidence type="ECO:0000256" key="2">
    <source>
        <dbReference type="ARBA" id="ARBA00009347"/>
    </source>
</evidence>
<gene>
    <name evidence="10" type="primary">ipdE1</name>
    <name evidence="10" type="synonym">fadE30</name>
    <name evidence="10" type="ORF">ACK4CT_28460</name>
</gene>
<evidence type="ECO:0000259" key="8">
    <source>
        <dbReference type="Pfam" id="PF02770"/>
    </source>
</evidence>
<name>A0ABW9LJJ4_9MYCO</name>
<dbReference type="Pfam" id="PF00441">
    <property type="entry name" value="Acyl-CoA_dh_1"/>
    <property type="match status" value="1"/>
</dbReference>
<dbReference type="SUPFAM" id="SSF47203">
    <property type="entry name" value="Acyl-CoA dehydrogenase C-terminal domain-like"/>
    <property type="match status" value="1"/>
</dbReference>
<dbReference type="GeneID" id="300557739"/>
<dbReference type="EC" id="1.3.99.-" evidence="10"/>
<dbReference type="InterPro" id="IPR009100">
    <property type="entry name" value="AcylCoA_DH/oxidase_NM_dom_sf"/>
</dbReference>
<dbReference type="InterPro" id="IPR052161">
    <property type="entry name" value="Mycobact_Acyl-CoA_DH"/>
</dbReference>
<proteinExistence type="inferred from homology"/>
<dbReference type="PANTHER" id="PTHR43292:SF3">
    <property type="entry name" value="ACYL-COA DEHYDROGENASE FADE29"/>
    <property type="match status" value="1"/>
</dbReference>
<keyword evidence="4 6" id="KW-0274">FAD</keyword>
<dbReference type="InterPro" id="IPR013786">
    <property type="entry name" value="AcylCoA_DH/ox_N"/>
</dbReference>
<feature type="domain" description="Acyl-CoA dehydrogenase/oxidase N-terminal" evidence="9">
    <location>
        <begin position="3"/>
        <end position="119"/>
    </location>
</feature>
<dbReference type="Gene3D" id="1.10.540.10">
    <property type="entry name" value="Acyl-CoA dehydrogenase/oxidase, N-terminal domain"/>
    <property type="match status" value="1"/>
</dbReference>
<dbReference type="Gene3D" id="1.20.140.10">
    <property type="entry name" value="Butyryl-CoA Dehydrogenase, subunit A, domain 3"/>
    <property type="match status" value="1"/>
</dbReference>
<comment type="caution">
    <text evidence="10">The sequence shown here is derived from an EMBL/GenBank/DDBJ whole genome shotgun (WGS) entry which is preliminary data.</text>
</comment>
<dbReference type="InterPro" id="IPR037069">
    <property type="entry name" value="AcylCoA_DH/ox_N_sf"/>
</dbReference>
<sequence>MIEVQEFRAEVRQWLADNLVGEFAALKGLGGPGREHEAFEERRAWNQHLAAAGLTCLGWPVEHGGRGLSVAHRVAFYEEYARANAPDKVNHLGEELLGPTLIEYGTPEQQQRFLPKILDVTELWSQGYSEPNAGSDLANVATTAELDAEGEQWRINGQKVWTSLAHWAQWCFVVARTEKGSKRHAGLSYLLVPLDQPGVEIRPIIQLTGDSEFNEVFFDDARTEASLVVGQPGDGWRVAMGTLTFERGVSTLGQQIRYAREHANLVELAKRTGAADDPLIRQKLTESWTGLQAMRSYALATMDVEQPGQDNVSKLLWANWHRELGEIAMDVQGMAGLALPEGEFDEWQRLYLFSRSDTIYGGSNEIQRNIIAERVLGLPREAKG</sequence>
<dbReference type="InterPro" id="IPR009075">
    <property type="entry name" value="AcylCo_DH/oxidase_C"/>
</dbReference>
<protein>
    <submittedName>
        <fullName evidence="10">Acyl-CoA dehydrogenase IpdE1</fullName>
        <ecNumber evidence="10">1.3.99.-</ecNumber>
    </submittedName>
</protein>
<keyword evidence="3 6" id="KW-0285">Flavoprotein</keyword>
<dbReference type="Proteomes" id="UP001635816">
    <property type="component" value="Unassembled WGS sequence"/>
</dbReference>
<dbReference type="RefSeq" id="WP_090430559.1">
    <property type="nucleotide sequence ID" value="NZ_CP034072.1"/>
</dbReference>
<dbReference type="InterPro" id="IPR046373">
    <property type="entry name" value="Acyl-CoA_Oxase/DH_mid-dom_sf"/>
</dbReference>
<evidence type="ECO:0000259" key="7">
    <source>
        <dbReference type="Pfam" id="PF00441"/>
    </source>
</evidence>
<organism evidence="10 11">
    <name type="scientific">Mycolicibacterium nivoides</name>
    <dbReference type="NCBI Taxonomy" id="2487344"/>
    <lineage>
        <taxon>Bacteria</taxon>
        <taxon>Bacillati</taxon>
        <taxon>Actinomycetota</taxon>
        <taxon>Actinomycetes</taxon>
        <taxon>Mycobacteriales</taxon>
        <taxon>Mycobacteriaceae</taxon>
        <taxon>Mycolicibacterium</taxon>
    </lineage>
</organism>
<keyword evidence="11" id="KW-1185">Reference proteome</keyword>
<dbReference type="Gene3D" id="2.40.110.10">
    <property type="entry name" value="Butyryl-CoA Dehydrogenase, subunit A, domain 2"/>
    <property type="match status" value="1"/>
</dbReference>
<accession>A0ABW9LJJ4</accession>
<dbReference type="Pfam" id="PF02771">
    <property type="entry name" value="Acyl-CoA_dh_N"/>
    <property type="match status" value="1"/>
</dbReference>
<feature type="domain" description="Acyl-CoA oxidase/dehydrogenase middle" evidence="8">
    <location>
        <begin position="127"/>
        <end position="220"/>
    </location>
</feature>
<dbReference type="SUPFAM" id="SSF56645">
    <property type="entry name" value="Acyl-CoA dehydrogenase NM domain-like"/>
    <property type="match status" value="1"/>
</dbReference>
<evidence type="ECO:0000313" key="10">
    <source>
        <dbReference type="EMBL" id="MFN6547137.1"/>
    </source>
</evidence>
<evidence type="ECO:0000313" key="11">
    <source>
        <dbReference type="Proteomes" id="UP001635816"/>
    </source>
</evidence>
<evidence type="ECO:0000259" key="9">
    <source>
        <dbReference type="Pfam" id="PF02771"/>
    </source>
</evidence>
<dbReference type="InterPro" id="IPR006091">
    <property type="entry name" value="Acyl-CoA_Oxase/DH_mid-dom"/>
</dbReference>
<evidence type="ECO:0000256" key="6">
    <source>
        <dbReference type="RuleBase" id="RU362125"/>
    </source>
</evidence>
<dbReference type="Pfam" id="PF02770">
    <property type="entry name" value="Acyl-CoA_dh_M"/>
    <property type="match status" value="1"/>
</dbReference>
<dbReference type="PANTHER" id="PTHR43292">
    <property type="entry name" value="ACYL-COA DEHYDROGENASE"/>
    <property type="match status" value="1"/>
</dbReference>
<evidence type="ECO:0000256" key="3">
    <source>
        <dbReference type="ARBA" id="ARBA00022630"/>
    </source>
</evidence>
<evidence type="ECO:0000256" key="1">
    <source>
        <dbReference type="ARBA" id="ARBA00001974"/>
    </source>
</evidence>
<dbReference type="InterPro" id="IPR036250">
    <property type="entry name" value="AcylCo_DH-like_C"/>
</dbReference>
<dbReference type="EMBL" id="JBKBDD010000013">
    <property type="protein sequence ID" value="MFN6547137.1"/>
    <property type="molecule type" value="Genomic_DNA"/>
</dbReference>
<evidence type="ECO:0000256" key="4">
    <source>
        <dbReference type="ARBA" id="ARBA00022827"/>
    </source>
</evidence>
<evidence type="ECO:0000256" key="5">
    <source>
        <dbReference type="ARBA" id="ARBA00023002"/>
    </source>
</evidence>
<reference evidence="10 11" key="1">
    <citation type="submission" date="2024-12" db="EMBL/GenBank/DDBJ databases">
        <title>The coexistence of Mycolicibacterium septicum and Mycolicibacterium nivoides in clinical samples.</title>
        <authorList>
            <person name="Wang C."/>
            <person name="Feng Y."/>
            <person name="Zong Z."/>
        </authorList>
    </citation>
    <scope>NUCLEOTIDE SEQUENCE [LARGE SCALE GENOMIC DNA]</scope>
    <source>
        <strain evidence="10 11">120309</strain>
    </source>
</reference>
<comment type="cofactor">
    <cofactor evidence="1 6">
        <name>FAD</name>
        <dbReference type="ChEBI" id="CHEBI:57692"/>
    </cofactor>
</comment>
<feature type="domain" description="Acyl-CoA dehydrogenase/oxidase C-terminal" evidence="7">
    <location>
        <begin position="233"/>
        <end position="376"/>
    </location>
</feature>
<comment type="similarity">
    <text evidence="2 6">Belongs to the acyl-CoA dehydrogenase family.</text>
</comment>